<evidence type="ECO:0000259" key="5">
    <source>
        <dbReference type="PROSITE" id="PS50977"/>
    </source>
</evidence>
<keyword evidence="3" id="KW-0804">Transcription</keyword>
<name>A0A1R4GRB3_9GAMM</name>
<dbReference type="PROSITE" id="PS50977">
    <property type="entry name" value="HTH_TETR_2"/>
    <property type="match status" value="1"/>
</dbReference>
<dbReference type="SUPFAM" id="SSF46689">
    <property type="entry name" value="Homeodomain-like"/>
    <property type="match status" value="1"/>
</dbReference>
<keyword evidence="7" id="KW-1185">Reference proteome</keyword>
<proteinExistence type="predicted"/>
<dbReference type="Pfam" id="PF16925">
    <property type="entry name" value="TetR_C_13"/>
    <property type="match status" value="1"/>
</dbReference>
<dbReference type="InterPro" id="IPR036271">
    <property type="entry name" value="Tet_transcr_reg_TetR-rel_C_sf"/>
</dbReference>
<evidence type="ECO:0000313" key="7">
    <source>
        <dbReference type="Proteomes" id="UP000188357"/>
    </source>
</evidence>
<dbReference type="InterPro" id="IPR009057">
    <property type="entry name" value="Homeodomain-like_sf"/>
</dbReference>
<feature type="domain" description="HTH tetR-type" evidence="5">
    <location>
        <begin position="26"/>
        <end position="86"/>
    </location>
</feature>
<dbReference type="Proteomes" id="UP000188357">
    <property type="component" value="Unassembled WGS sequence"/>
</dbReference>
<accession>A0A1R4GRB3</accession>
<feature type="DNA-binding region" description="H-T-H motif" evidence="4">
    <location>
        <begin position="49"/>
        <end position="68"/>
    </location>
</feature>
<gene>
    <name evidence="6" type="primary">nemR</name>
    <name evidence="6" type="ORF">A1232T_01046</name>
</gene>
<dbReference type="InterPro" id="IPR011075">
    <property type="entry name" value="TetR_C"/>
</dbReference>
<evidence type="ECO:0000256" key="1">
    <source>
        <dbReference type="ARBA" id="ARBA00023015"/>
    </source>
</evidence>
<dbReference type="EMBL" id="FUGE01000115">
    <property type="protein sequence ID" value="SJM70707.1"/>
    <property type="molecule type" value="Genomic_DNA"/>
</dbReference>
<keyword evidence="1" id="KW-0805">Transcription regulation</keyword>
<evidence type="ECO:0000313" key="6">
    <source>
        <dbReference type="EMBL" id="SJM70707.1"/>
    </source>
</evidence>
<evidence type="ECO:0000256" key="4">
    <source>
        <dbReference type="PROSITE-ProRule" id="PRU00335"/>
    </source>
</evidence>
<dbReference type="Pfam" id="PF00440">
    <property type="entry name" value="TetR_N"/>
    <property type="match status" value="1"/>
</dbReference>
<dbReference type="OrthoDB" id="4541465at2"/>
<evidence type="ECO:0000256" key="3">
    <source>
        <dbReference type="ARBA" id="ARBA00023163"/>
    </source>
</evidence>
<reference evidence="6 7" key="1">
    <citation type="submission" date="2017-02" db="EMBL/GenBank/DDBJ databases">
        <authorList>
            <person name="Peterson S.W."/>
        </authorList>
    </citation>
    <scope>NUCLEOTIDE SEQUENCE [LARGE SCALE GENOMIC DNA]</scope>
    <source>
        <strain evidence="6">Psychrobacter_piechaudii</strain>
    </source>
</reference>
<organism evidence="6 7">
    <name type="scientific">Psychrobacter piechaudii</name>
    <dbReference type="NCBI Taxonomy" id="1945521"/>
    <lineage>
        <taxon>Bacteria</taxon>
        <taxon>Pseudomonadati</taxon>
        <taxon>Pseudomonadota</taxon>
        <taxon>Gammaproteobacteria</taxon>
        <taxon>Moraxellales</taxon>
        <taxon>Moraxellaceae</taxon>
        <taxon>Psychrobacter</taxon>
    </lineage>
</organism>
<dbReference type="InterPro" id="IPR001647">
    <property type="entry name" value="HTH_TetR"/>
</dbReference>
<dbReference type="PRINTS" id="PR00455">
    <property type="entry name" value="HTHTETR"/>
</dbReference>
<dbReference type="PANTHER" id="PTHR47506:SF6">
    <property type="entry name" value="HTH-TYPE TRANSCRIPTIONAL REPRESSOR NEMR"/>
    <property type="match status" value="1"/>
</dbReference>
<dbReference type="PANTHER" id="PTHR47506">
    <property type="entry name" value="TRANSCRIPTIONAL REGULATORY PROTEIN"/>
    <property type="match status" value="1"/>
</dbReference>
<dbReference type="SUPFAM" id="SSF48498">
    <property type="entry name" value="Tetracyclin repressor-like, C-terminal domain"/>
    <property type="match status" value="1"/>
</dbReference>
<keyword evidence="2 4" id="KW-0238">DNA-binding</keyword>
<dbReference type="Gene3D" id="1.10.357.10">
    <property type="entry name" value="Tetracycline Repressor, domain 2"/>
    <property type="match status" value="1"/>
</dbReference>
<dbReference type="RefSeq" id="WP_077450843.1">
    <property type="nucleotide sequence ID" value="NZ_FUGE01000115.1"/>
</dbReference>
<dbReference type="GO" id="GO:0003677">
    <property type="term" value="F:DNA binding"/>
    <property type="evidence" value="ECO:0007669"/>
    <property type="project" value="UniProtKB-UniRule"/>
</dbReference>
<sequence>MISHNITITDLNTDAKSVDFFQHPPNDTKSHLLATGYQLLAQKGFTAVGIKKILDTAGVPKGSFYHYFASKEAFGEAIIQSYFEHYKHRLNAISAQDTSAQQKLSNYFQYWHNTQQNGCDHEKCLMVKLSAEVSDISDPMRKALENGSQQTIHWISEQVEAGWAEESIPRARNISAESIAKRWYYAWLGASLIAKTSRNNSALDEVWQMTASDIGL</sequence>
<protein>
    <submittedName>
        <fullName evidence="6">HTH-type transcriptional repressor NemR</fullName>
    </submittedName>
</protein>
<evidence type="ECO:0000256" key="2">
    <source>
        <dbReference type="ARBA" id="ARBA00023125"/>
    </source>
</evidence>
<dbReference type="STRING" id="1945521.A1232T_01046"/>
<dbReference type="AlphaFoldDB" id="A0A1R4GRB3"/>